<keyword evidence="2" id="KW-1185">Reference proteome</keyword>
<protein>
    <submittedName>
        <fullName evidence="1">Ribonuclease H-like protein</fullName>
    </submittedName>
</protein>
<reference evidence="1" key="2">
    <citation type="journal article" date="2022" name="New Phytol.">
        <title>Evolutionary transition to the ectomycorrhizal habit in the genomes of a hyperdiverse lineage of mushroom-forming fungi.</title>
        <authorList>
            <person name="Looney B."/>
            <person name="Miyauchi S."/>
            <person name="Morin E."/>
            <person name="Drula E."/>
            <person name="Courty P.E."/>
            <person name="Kohler A."/>
            <person name="Kuo A."/>
            <person name="LaButti K."/>
            <person name="Pangilinan J."/>
            <person name="Lipzen A."/>
            <person name="Riley R."/>
            <person name="Andreopoulos W."/>
            <person name="He G."/>
            <person name="Johnson J."/>
            <person name="Nolan M."/>
            <person name="Tritt A."/>
            <person name="Barry K.W."/>
            <person name="Grigoriev I.V."/>
            <person name="Nagy L.G."/>
            <person name="Hibbett D."/>
            <person name="Henrissat B."/>
            <person name="Matheny P.B."/>
            <person name="Labbe J."/>
            <person name="Martin F.M."/>
        </authorList>
    </citation>
    <scope>NUCLEOTIDE SEQUENCE</scope>
    <source>
        <strain evidence="1">FP105234-sp</strain>
    </source>
</reference>
<gene>
    <name evidence="1" type="ORF">FA95DRAFT_1493020</name>
</gene>
<name>A0ACB8RSI8_9AGAM</name>
<dbReference type="Proteomes" id="UP000814033">
    <property type="component" value="Unassembled WGS sequence"/>
</dbReference>
<reference evidence="1" key="1">
    <citation type="submission" date="2021-02" db="EMBL/GenBank/DDBJ databases">
        <authorList>
            <consortium name="DOE Joint Genome Institute"/>
            <person name="Ahrendt S."/>
            <person name="Looney B.P."/>
            <person name="Miyauchi S."/>
            <person name="Morin E."/>
            <person name="Drula E."/>
            <person name="Courty P.E."/>
            <person name="Chicoki N."/>
            <person name="Fauchery L."/>
            <person name="Kohler A."/>
            <person name="Kuo A."/>
            <person name="Labutti K."/>
            <person name="Pangilinan J."/>
            <person name="Lipzen A."/>
            <person name="Riley R."/>
            <person name="Andreopoulos W."/>
            <person name="He G."/>
            <person name="Johnson J."/>
            <person name="Barry K.W."/>
            <person name="Grigoriev I.V."/>
            <person name="Nagy L."/>
            <person name="Hibbett D."/>
            <person name="Henrissat B."/>
            <person name="Matheny P.B."/>
            <person name="Labbe J."/>
            <person name="Martin F."/>
        </authorList>
    </citation>
    <scope>NUCLEOTIDE SEQUENCE</scope>
    <source>
        <strain evidence="1">FP105234-sp</strain>
    </source>
</reference>
<evidence type="ECO:0000313" key="2">
    <source>
        <dbReference type="Proteomes" id="UP000814033"/>
    </source>
</evidence>
<accession>A0ACB8RSI8</accession>
<proteinExistence type="predicted"/>
<dbReference type="EMBL" id="MU275911">
    <property type="protein sequence ID" value="KAI0047111.1"/>
    <property type="molecule type" value="Genomic_DNA"/>
</dbReference>
<evidence type="ECO:0000313" key="1">
    <source>
        <dbReference type="EMBL" id="KAI0047111.1"/>
    </source>
</evidence>
<feature type="non-terminal residue" evidence="1">
    <location>
        <position position="1"/>
    </location>
</feature>
<sequence>VTAYTDGSCLHNGKDDARCGSGVWVSAGSPHNRAFRVPGPFQSNQVGEIVAVILALQSIPHMAPLCIKSDSRYVIDGLTQHLQSWEDRGWIGVANAVFFATAAFLLRRRSAPTTFTWVKGHAGDAGNEHADRLADEGARKPDPDVLDLSIDPAFHLSGAKLSSLSQSLAYQAIRAARDKPSRRRTTRSVYEVRAALQLSTGNLEPVPALWASCRHRDFPRNIQQFLFRALHQSYKIGAFWSSIPGYEDRAPCSACGAPAETMQHILLECDASHRALIWHLARDLWPHGNATWPDMNIGAILACGLLTPKPLANADAAAPRPGHSRLLRILVAESAHLIWVLRCESTIAELTHPPGAVTTRWRRRIQERLLMDKIHASRKDRRPAAASLVRSTWKGTLHDEDDLPPDWTSQHEVLVGIKPSNPLPTGPP</sequence>
<organism evidence="1 2">
    <name type="scientific">Auriscalpium vulgare</name>
    <dbReference type="NCBI Taxonomy" id="40419"/>
    <lineage>
        <taxon>Eukaryota</taxon>
        <taxon>Fungi</taxon>
        <taxon>Dikarya</taxon>
        <taxon>Basidiomycota</taxon>
        <taxon>Agaricomycotina</taxon>
        <taxon>Agaricomycetes</taxon>
        <taxon>Russulales</taxon>
        <taxon>Auriscalpiaceae</taxon>
        <taxon>Auriscalpium</taxon>
    </lineage>
</organism>
<comment type="caution">
    <text evidence="1">The sequence shown here is derived from an EMBL/GenBank/DDBJ whole genome shotgun (WGS) entry which is preliminary data.</text>
</comment>